<evidence type="ECO:0000313" key="2">
    <source>
        <dbReference type="Proteomes" id="UP001217417"/>
    </source>
</evidence>
<accession>A0AAD7VSX3</accession>
<name>A0AAD7VSX3_9ASCO</name>
<evidence type="ECO:0000313" key="1">
    <source>
        <dbReference type="EMBL" id="KAJ8100853.1"/>
    </source>
</evidence>
<proteinExistence type="predicted"/>
<dbReference type="GeneID" id="80882355"/>
<dbReference type="AlphaFoldDB" id="A0AAD7VSX3"/>
<protein>
    <submittedName>
        <fullName evidence="1">Uncharacterized protein</fullName>
    </submittedName>
</protein>
<dbReference type="EMBL" id="JARPMG010000004">
    <property type="protein sequence ID" value="KAJ8100853.1"/>
    <property type="molecule type" value="Genomic_DNA"/>
</dbReference>
<comment type="caution">
    <text evidence="1">The sequence shown here is derived from an EMBL/GenBank/DDBJ whole genome shotgun (WGS) entry which is preliminary data.</text>
</comment>
<dbReference type="Proteomes" id="UP001217417">
    <property type="component" value="Unassembled WGS sequence"/>
</dbReference>
<sequence length="83" mass="9009">MDDCIASVSYSPVALRNILLIAGMHYASSIGHLAAFESTFLFHKVQSIQTVNKWLADSTPGIHTLSCITHIITLAFTESFTPG</sequence>
<gene>
    <name evidence="1" type="ORF">POJ06DRAFT_249665</name>
</gene>
<dbReference type="RefSeq" id="XP_056044303.1">
    <property type="nucleotide sequence ID" value="XM_056187189.1"/>
</dbReference>
<organism evidence="1 2">
    <name type="scientific">Lipomyces tetrasporus</name>
    <dbReference type="NCBI Taxonomy" id="54092"/>
    <lineage>
        <taxon>Eukaryota</taxon>
        <taxon>Fungi</taxon>
        <taxon>Dikarya</taxon>
        <taxon>Ascomycota</taxon>
        <taxon>Saccharomycotina</taxon>
        <taxon>Lipomycetes</taxon>
        <taxon>Lipomycetales</taxon>
        <taxon>Lipomycetaceae</taxon>
        <taxon>Lipomyces</taxon>
    </lineage>
</organism>
<keyword evidence="2" id="KW-1185">Reference proteome</keyword>
<reference evidence="1" key="1">
    <citation type="submission" date="2023-03" db="EMBL/GenBank/DDBJ databases">
        <title>Near-Complete genome sequence of Lipomyces tetrasporous NRRL Y-64009, an oleaginous yeast capable of growing on lignocellulosic hydrolysates.</title>
        <authorList>
            <consortium name="Lawrence Berkeley National Laboratory"/>
            <person name="Jagtap S.S."/>
            <person name="Liu J.-J."/>
            <person name="Walukiewicz H.E."/>
            <person name="Pangilinan J."/>
            <person name="Lipzen A."/>
            <person name="Ahrendt S."/>
            <person name="Koriabine M."/>
            <person name="Cobaugh K."/>
            <person name="Salamov A."/>
            <person name="Yoshinaga Y."/>
            <person name="Ng V."/>
            <person name="Daum C."/>
            <person name="Grigoriev I.V."/>
            <person name="Slininger P.J."/>
            <person name="Dien B.S."/>
            <person name="Jin Y.-S."/>
            <person name="Rao C.V."/>
        </authorList>
    </citation>
    <scope>NUCLEOTIDE SEQUENCE</scope>
    <source>
        <strain evidence="1">NRRL Y-64009</strain>
    </source>
</reference>